<protein>
    <submittedName>
        <fullName evidence="1">Uncharacterized protein</fullName>
    </submittedName>
</protein>
<sequence length="107" mass="11491">MQIIQDSLDRFAAIDGDVWQVTEAPVYLAPVVDDAPFTAPLTVAVASAPDTSDAAAEHGYFAADSYGEALRTMQETADHHMRGGSFDMISRSNLCTTRSARVVARCP</sequence>
<evidence type="ECO:0000313" key="2">
    <source>
        <dbReference type="Proteomes" id="UP000317209"/>
    </source>
</evidence>
<keyword evidence="2" id="KW-1185">Reference proteome</keyword>
<comment type="caution">
    <text evidence="1">The sequence shown here is derived from an EMBL/GenBank/DDBJ whole genome shotgun (WGS) entry which is preliminary data.</text>
</comment>
<name>A0A543BMZ0_9MICO</name>
<dbReference type="EMBL" id="VFOX01000001">
    <property type="protein sequence ID" value="TQL86191.1"/>
    <property type="molecule type" value="Genomic_DNA"/>
</dbReference>
<proteinExistence type="predicted"/>
<evidence type="ECO:0000313" key="1">
    <source>
        <dbReference type="EMBL" id="TQL86191.1"/>
    </source>
</evidence>
<organism evidence="1 2">
    <name type="scientific">Microbacterium saperdae</name>
    <dbReference type="NCBI Taxonomy" id="69368"/>
    <lineage>
        <taxon>Bacteria</taxon>
        <taxon>Bacillati</taxon>
        <taxon>Actinomycetota</taxon>
        <taxon>Actinomycetes</taxon>
        <taxon>Micrococcales</taxon>
        <taxon>Microbacteriaceae</taxon>
        <taxon>Microbacterium</taxon>
    </lineage>
</organism>
<accession>A0A543BMZ0</accession>
<dbReference type="AlphaFoldDB" id="A0A543BMZ0"/>
<gene>
    <name evidence="1" type="ORF">FB560_1835</name>
</gene>
<dbReference type="Proteomes" id="UP000317209">
    <property type="component" value="Unassembled WGS sequence"/>
</dbReference>
<reference evidence="1 2" key="1">
    <citation type="submission" date="2019-06" db="EMBL/GenBank/DDBJ databases">
        <title>Sequencing the genomes of 1000 actinobacteria strains.</title>
        <authorList>
            <person name="Klenk H.-P."/>
        </authorList>
    </citation>
    <scope>NUCLEOTIDE SEQUENCE [LARGE SCALE GENOMIC DNA]</scope>
    <source>
        <strain evidence="1 2">DSM 20169</strain>
    </source>
</reference>